<sequence length="215" mass="23130">MRRRQTGLGLVEALLALALGLMLLVAAGQVFVSAYQAWQLQGAAVRLQDDARLALQRMAEDIRQAGMFGCLRLEAEDFADPGAAQAFASPIEVTGDSLTLVGAELPGLLGSPDWTVLSDCRSWARVQPGQHVGDGELLALPVRRVTYRVRNGSLMLTSNAQHASLIDQVRALEVSRVEAGAGERLDIRLTLHDRQHGLEQHHSLSVALRNPGAGS</sequence>
<proteinExistence type="predicted"/>
<dbReference type="RefSeq" id="WP_182322013.1">
    <property type="nucleotide sequence ID" value="NZ_JACGDE010000002.1"/>
</dbReference>
<protein>
    <submittedName>
        <fullName evidence="1">Pilus assembly protein PilW</fullName>
    </submittedName>
</protein>
<gene>
    <name evidence="1" type="ORF">H4C75_04175</name>
</gene>
<dbReference type="Proteomes" id="UP000541770">
    <property type="component" value="Unassembled WGS sequence"/>
</dbReference>
<accession>A0A7W2JRQ9</accession>
<comment type="caution">
    <text evidence="1">The sequence shown here is derived from an EMBL/GenBank/DDBJ whole genome shotgun (WGS) entry which is preliminary data.</text>
</comment>
<dbReference type="EMBL" id="JACGDE010000002">
    <property type="protein sequence ID" value="MBA6063956.1"/>
    <property type="molecule type" value="Genomic_DNA"/>
</dbReference>
<evidence type="ECO:0000313" key="2">
    <source>
        <dbReference type="Proteomes" id="UP000541770"/>
    </source>
</evidence>
<evidence type="ECO:0000313" key="1">
    <source>
        <dbReference type="EMBL" id="MBA6063956.1"/>
    </source>
</evidence>
<name>A0A7W2JRQ9_9PSED</name>
<dbReference type="AlphaFoldDB" id="A0A7W2JRQ9"/>
<reference evidence="1 2" key="1">
    <citation type="submission" date="2020-07" db="EMBL/GenBank/DDBJ databases">
        <title>Diversity of carbapenemase encoding genes among Pseudomonas putida group clinical isolates in a tertiary Brazilian hospital.</title>
        <authorList>
            <person name="Alberto-Lei F."/>
            <person name="Nodari C.S."/>
            <person name="Streling A.P."/>
            <person name="Paulino J.T."/>
            <person name="Bessa-Neto F.O."/>
            <person name="Cayo R."/>
            <person name="Gales A.C."/>
        </authorList>
    </citation>
    <scope>NUCLEOTIDE SEQUENCE [LARGE SCALE GENOMIC DNA]</scope>
    <source>
        <strain evidence="1 2">14802</strain>
    </source>
</reference>
<organism evidence="1 2">
    <name type="scientific">Pseudomonas mosselii</name>
    <dbReference type="NCBI Taxonomy" id="78327"/>
    <lineage>
        <taxon>Bacteria</taxon>
        <taxon>Pseudomonadati</taxon>
        <taxon>Pseudomonadota</taxon>
        <taxon>Gammaproteobacteria</taxon>
        <taxon>Pseudomonadales</taxon>
        <taxon>Pseudomonadaceae</taxon>
        <taxon>Pseudomonas</taxon>
    </lineage>
</organism>